<dbReference type="PANTHER" id="PTHR48098:SF3">
    <property type="entry name" value="IRON(III) ENTEROBACTIN ESTERASE"/>
    <property type="match status" value="1"/>
</dbReference>
<organism evidence="1 2">
    <name type="scientific">Clostridium punense</name>
    <dbReference type="NCBI Taxonomy" id="1054297"/>
    <lineage>
        <taxon>Bacteria</taxon>
        <taxon>Bacillati</taxon>
        <taxon>Bacillota</taxon>
        <taxon>Clostridia</taxon>
        <taxon>Eubacteriales</taxon>
        <taxon>Clostridiaceae</taxon>
        <taxon>Clostridium</taxon>
    </lineage>
</organism>
<proteinExistence type="predicted"/>
<dbReference type="SUPFAM" id="SSF53474">
    <property type="entry name" value="alpha/beta-Hydrolases"/>
    <property type="match status" value="1"/>
</dbReference>
<gene>
    <name evidence="1" type="ORF">J2Z44_003112</name>
</gene>
<evidence type="ECO:0000313" key="1">
    <source>
        <dbReference type="EMBL" id="MBP2023275.1"/>
    </source>
</evidence>
<keyword evidence="2" id="KW-1185">Reference proteome</keyword>
<accession>A0ABS4K677</accession>
<comment type="caution">
    <text evidence="1">The sequence shown here is derived from an EMBL/GenBank/DDBJ whole genome shotgun (WGS) entry which is preliminary data.</text>
</comment>
<dbReference type="InterPro" id="IPR050583">
    <property type="entry name" value="Mycobacterial_A85_antigen"/>
</dbReference>
<name>A0ABS4K677_9CLOT</name>
<reference evidence="1 2" key="1">
    <citation type="submission" date="2021-03" db="EMBL/GenBank/DDBJ databases">
        <title>Genomic Encyclopedia of Type Strains, Phase IV (KMG-IV): sequencing the most valuable type-strain genomes for metagenomic binning, comparative biology and taxonomic classification.</title>
        <authorList>
            <person name="Goeker M."/>
        </authorList>
    </citation>
    <scope>NUCLEOTIDE SEQUENCE [LARGE SCALE GENOMIC DNA]</scope>
    <source>
        <strain evidence="1 2">DSM 28650</strain>
    </source>
</reference>
<dbReference type="InterPro" id="IPR013783">
    <property type="entry name" value="Ig-like_fold"/>
</dbReference>
<dbReference type="SUPFAM" id="SSF81296">
    <property type="entry name" value="E set domains"/>
    <property type="match status" value="1"/>
</dbReference>
<dbReference type="Gene3D" id="2.60.40.10">
    <property type="entry name" value="Immunoglobulins"/>
    <property type="match status" value="1"/>
</dbReference>
<dbReference type="PANTHER" id="PTHR48098">
    <property type="entry name" value="ENTEROCHELIN ESTERASE-RELATED"/>
    <property type="match status" value="1"/>
</dbReference>
<dbReference type="InterPro" id="IPR000801">
    <property type="entry name" value="Esterase-like"/>
</dbReference>
<dbReference type="Gene3D" id="3.40.50.1820">
    <property type="entry name" value="alpha/beta hydrolase"/>
    <property type="match status" value="1"/>
</dbReference>
<dbReference type="Proteomes" id="UP001519308">
    <property type="component" value="Unassembled WGS sequence"/>
</dbReference>
<dbReference type="Pfam" id="PF00756">
    <property type="entry name" value="Esterase"/>
    <property type="match status" value="1"/>
</dbReference>
<dbReference type="InterPro" id="IPR014756">
    <property type="entry name" value="Ig_E-set"/>
</dbReference>
<evidence type="ECO:0000313" key="2">
    <source>
        <dbReference type="Proteomes" id="UP001519308"/>
    </source>
</evidence>
<dbReference type="EMBL" id="JAGGLL010000026">
    <property type="protein sequence ID" value="MBP2023275.1"/>
    <property type="molecule type" value="Genomic_DNA"/>
</dbReference>
<dbReference type="RefSeq" id="WP_021283527.1">
    <property type="nucleotide sequence ID" value="NZ_JAGGLL010000026.1"/>
</dbReference>
<sequence>MVNLLSPKIENLYNKLSSGTFVLEKFWNEIQKEGTPLIEEVQGEEKVILTFLYRGNEEVNNVLIYGGVPGYRYSENIMERLPNTDILVKSYIVRNDVKFKYNFSLNYEFDNDYKKIKKNSIMDSLNPNRVVNVKDEEDPESVETVYSLVKLSKVKPEVWTISNKQVKKGNMKLSRFESKILGNTRRIWVYTPSEYDEKASPYNVLVLTDGFDYLNYLSTDVVLDNLIHEKKIPPTVCILVDSNKNRYEELTCNESFMKFITEEVMPWGYENYNITKESERTIIGGLSLGGLTASYIALKRWDIFGKVLSQSGSYWYEEQWLTKEFEKEKKLPIRFYLNAGLLEDAPYDDEPVMMEVINNMRDVLLSKGYDVKYENFQSGHDYLCWGETLATGLINLNED</sequence>
<protein>
    <submittedName>
        <fullName evidence="1">Enterochelin esterase family protein</fullName>
    </submittedName>
</protein>
<dbReference type="InterPro" id="IPR029058">
    <property type="entry name" value="AB_hydrolase_fold"/>
</dbReference>